<evidence type="ECO:0000313" key="1">
    <source>
        <dbReference type="EMBL" id="EHH03505.1"/>
    </source>
</evidence>
<evidence type="ECO:0000313" key="2">
    <source>
        <dbReference type="Proteomes" id="UP000002949"/>
    </source>
</evidence>
<name>G6YKP9_9HYPH</name>
<protein>
    <submittedName>
        <fullName evidence="1">Uncharacterized protein</fullName>
    </submittedName>
</protein>
<dbReference type="AlphaFoldDB" id="G6YKP9"/>
<proteinExistence type="predicted"/>
<sequence>MSISLPTGFTKLLINQRPCVSLIKVDLVSSIPSQLGHDLGRRRINAVGGFESSFELLSKCKTALLSFLGQ</sequence>
<accession>G6YKP9</accession>
<dbReference type="EMBL" id="AGSN01000239">
    <property type="protein sequence ID" value="EHH03505.1"/>
    <property type="molecule type" value="Genomic_DNA"/>
</dbReference>
<reference evidence="1 2" key="1">
    <citation type="journal article" date="2012" name="J. Bacteriol.">
        <title>Draft Genome Sequence of Plant Growth-Promoting Rhizobium Mesorhizobium amorphae, Isolated from Zinc-Lead Mine Tailings.</title>
        <authorList>
            <person name="Hao X."/>
            <person name="Lin Y."/>
            <person name="Johnstone L."/>
            <person name="Baltrus D.A."/>
            <person name="Miller S.J."/>
            <person name="Wei G."/>
            <person name="Rensing C."/>
        </authorList>
    </citation>
    <scope>NUCLEOTIDE SEQUENCE [LARGE SCALE GENOMIC DNA]</scope>
    <source>
        <strain evidence="1 2">CCNWGS0123</strain>
    </source>
</reference>
<gene>
    <name evidence="1" type="ORF">MEA186_32922</name>
</gene>
<dbReference type="Proteomes" id="UP000002949">
    <property type="component" value="Unassembled WGS sequence"/>
</dbReference>
<keyword evidence="2" id="KW-1185">Reference proteome</keyword>
<organism evidence="1 2">
    <name type="scientific">Mesorhizobium amorphae CCNWGS0123</name>
    <dbReference type="NCBI Taxonomy" id="1082933"/>
    <lineage>
        <taxon>Bacteria</taxon>
        <taxon>Pseudomonadati</taxon>
        <taxon>Pseudomonadota</taxon>
        <taxon>Alphaproteobacteria</taxon>
        <taxon>Hyphomicrobiales</taxon>
        <taxon>Phyllobacteriaceae</taxon>
        <taxon>Mesorhizobium</taxon>
    </lineage>
</organism>